<feature type="chain" id="PRO_5045239446" evidence="2">
    <location>
        <begin position="22"/>
        <end position="293"/>
    </location>
</feature>
<evidence type="ECO:0000313" key="3">
    <source>
        <dbReference type="EMBL" id="KAJ8975699.1"/>
    </source>
</evidence>
<gene>
    <name evidence="3" type="ORF">NQ317_017383</name>
</gene>
<keyword evidence="4" id="KW-1185">Reference proteome</keyword>
<evidence type="ECO:0000256" key="2">
    <source>
        <dbReference type="SAM" id="SignalP"/>
    </source>
</evidence>
<proteinExistence type="predicted"/>
<name>A0ABQ9JDL7_9CUCU</name>
<protein>
    <submittedName>
        <fullName evidence="3">Uncharacterized protein</fullName>
    </submittedName>
</protein>
<organism evidence="3 4">
    <name type="scientific">Molorchus minor</name>
    <dbReference type="NCBI Taxonomy" id="1323400"/>
    <lineage>
        <taxon>Eukaryota</taxon>
        <taxon>Metazoa</taxon>
        <taxon>Ecdysozoa</taxon>
        <taxon>Arthropoda</taxon>
        <taxon>Hexapoda</taxon>
        <taxon>Insecta</taxon>
        <taxon>Pterygota</taxon>
        <taxon>Neoptera</taxon>
        <taxon>Endopterygota</taxon>
        <taxon>Coleoptera</taxon>
        <taxon>Polyphaga</taxon>
        <taxon>Cucujiformia</taxon>
        <taxon>Chrysomeloidea</taxon>
        <taxon>Cerambycidae</taxon>
        <taxon>Lamiinae</taxon>
        <taxon>Monochamini</taxon>
        <taxon>Molorchus</taxon>
    </lineage>
</organism>
<sequence length="293" mass="34562">MCQQTWMLFLWALSLTDFSEGILPDDAPLTLRDSPEDIPIRQNDKYPNPAYPYLPDDGNNIYPEERDRLTARCSERLETALEQIRRRQIAKQKMLRLSGYSLHQQLRSAPYDMYVTDMKVRIPPSNGWVRVDRCRFNPRNSSLETRLLFNDLTISGKVNLFNELELQREPITPSPEDSCNMILRLRKAGIGFHTEPIRRERGQLNVKTDSHFVEPGFISVYAYGCEPSKRIRQHRRNLREEEEEEMSREMEDIFLKGIRSLLTSYMQRELQPAIKETLMRNLGYTVSYGRRRK</sequence>
<dbReference type="EMBL" id="JAPWTJ010000778">
    <property type="protein sequence ID" value="KAJ8975699.1"/>
    <property type="molecule type" value="Genomic_DNA"/>
</dbReference>
<evidence type="ECO:0000256" key="1">
    <source>
        <dbReference type="SAM" id="MobiDB-lite"/>
    </source>
</evidence>
<feature type="signal peptide" evidence="2">
    <location>
        <begin position="1"/>
        <end position="21"/>
    </location>
</feature>
<dbReference type="Proteomes" id="UP001162164">
    <property type="component" value="Unassembled WGS sequence"/>
</dbReference>
<evidence type="ECO:0000313" key="4">
    <source>
        <dbReference type="Proteomes" id="UP001162164"/>
    </source>
</evidence>
<feature type="region of interest" description="Disordered" evidence="1">
    <location>
        <begin position="30"/>
        <end position="56"/>
    </location>
</feature>
<feature type="compositionally biased region" description="Basic and acidic residues" evidence="1">
    <location>
        <begin position="33"/>
        <end position="44"/>
    </location>
</feature>
<comment type="caution">
    <text evidence="3">The sequence shown here is derived from an EMBL/GenBank/DDBJ whole genome shotgun (WGS) entry which is preliminary data.</text>
</comment>
<reference evidence="3" key="1">
    <citation type="journal article" date="2023" name="Insect Mol. Biol.">
        <title>Genome sequencing provides insights into the evolution of gene families encoding plant cell wall-degrading enzymes in longhorned beetles.</title>
        <authorList>
            <person name="Shin N.R."/>
            <person name="Okamura Y."/>
            <person name="Kirsch R."/>
            <person name="Pauchet Y."/>
        </authorList>
    </citation>
    <scope>NUCLEOTIDE SEQUENCE</scope>
    <source>
        <strain evidence="3">MMC_N1</strain>
    </source>
</reference>
<accession>A0ABQ9JDL7</accession>
<keyword evidence="2" id="KW-0732">Signal</keyword>